<comment type="caution">
    <text evidence="1">The sequence shown here is derived from an EMBL/GenBank/DDBJ whole genome shotgun (WGS) entry which is preliminary data.</text>
</comment>
<keyword evidence="2" id="KW-1185">Reference proteome</keyword>
<dbReference type="AlphaFoldDB" id="A0A9N9Z3F2"/>
<sequence>MGRGQVLPDPIPSIPPGKSIISLPAELSSIRRSPDPNSIDGSNWFDPTLLDNEFGTAEGIKELQTIAKYFSVPRVEDDLHVFLNAMNLRLPRSCGWIWPLLSQFDKNAGKDVAVFLLWCPIHLTRLDEPGECFTNDFIAGLQTLLSPPWPRFTLGRFTKTMPPLNR</sequence>
<dbReference type="EMBL" id="CABFOC020000035">
    <property type="protein sequence ID" value="CAH0048356.1"/>
    <property type="molecule type" value="Genomic_DNA"/>
</dbReference>
<reference evidence="2" key="1">
    <citation type="submission" date="2019-06" db="EMBL/GenBank/DDBJ databases">
        <authorList>
            <person name="Broberg M."/>
        </authorList>
    </citation>
    <scope>NUCLEOTIDE SEQUENCE [LARGE SCALE GENOMIC DNA]</scope>
</reference>
<gene>
    <name evidence="1" type="ORF">CSOL1703_00000301</name>
</gene>
<protein>
    <submittedName>
        <fullName evidence="1">Uncharacterized protein</fullName>
    </submittedName>
</protein>
<reference evidence="1 2" key="2">
    <citation type="submission" date="2021-10" db="EMBL/GenBank/DDBJ databases">
        <authorList>
            <person name="Piombo E."/>
        </authorList>
    </citation>
    <scope>NUCLEOTIDE SEQUENCE [LARGE SCALE GENOMIC DNA]</scope>
</reference>
<dbReference type="Proteomes" id="UP000775872">
    <property type="component" value="Unassembled WGS sequence"/>
</dbReference>
<evidence type="ECO:0000313" key="2">
    <source>
        <dbReference type="Proteomes" id="UP000775872"/>
    </source>
</evidence>
<proteinExistence type="predicted"/>
<accession>A0A9N9Z3F2</accession>
<evidence type="ECO:0000313" key="1">
    <source>
        <dbReference type="EMBL" id="CAH0048356.1"/>
    </source>
</evidence>
<name>A0A9N9Z3F2_9HYPO</name>
<organism evidence="1 2">
    <name type="scientific">Clonostachys solani</name>
    <dbReference type="NCBI Taxonomy" id="160281"/>
    <lineage>
        <taxon>Eukaryota</taxon>
        <taxon>Fungi</taxon>
        <taxon>Dikarya</taxon>
        <taxon>Ascomycota</taxon>
        <taxon>Pezizomycotina</taxon>
        <taxon>Sordariomycetes</taxon>
        <taxon>Hypocreomycetidae</taxon>
        <taxon>Hypocreales</taxon>
        <taxon>Bionectriaceae</taxon>
        <taxon>Clonostachys</taxon>
    </lineage>
</organism>